<accession>A0A0B2VFX4</accession>
<organism evidence="2 3">
    <name type="scientific">Toxocara canis</name>
    <name type="common">Canine roundworm</name>
    <dbReference type="NCBI Taxonomy" id="6265"/>
    <lineage>
        <taxon>Eukaryota</taxon>
        <taxon>Metazoa</taxon>
        <taxon>Ecdysozoa</taxon>
        <taxon>Nematoda</taxon>
        <taxon>Chromadorea</taxon>
        <taxon>Rhabditida</taxon>
        <taxon>Spirurina</taxon>
        <taxon>Ascaridomorpha</taxon>
        <taxon>Ascaridoidea</taxon>
        <taxon>Toxocaridae</taxon>
        <taxon>Toxocara</taxon>
    </lineage>
</organism>
<name>A0A0B2VFX4_TOXCA</name>
<feature type="region of interest" description="Disordered" evidence="1">
    <location>
        <begin position="15"/>
        <end position="57"/>
    </location>
</feature>
<feature type="compositionally biased region" description="Basic and acidic residues" evidence="1">
    <location>
        <begin position="44"/>
        <end position="53"/>
    </location>
</feature>
<dbReference type="AlphaFoldDB" id="A0A0B2VFX4"/>
<sequence length="118" mass="13464">MICLNEICDEQQKRSETEALVRVRRSGARKSKEKQCKKSSTQAEQRRSTRSERASQVSRLSVYIDYRSANSNQPLDDETVVSLGPITQQIRSACYSAKSNQPPNDSPNRIHFFLITQT</sequence>
<keyword evidence="3" id="KW-1185">Reference proteome</keyword>
<dbReference type="Proteomes" id="UP000031036">
    <property type="component" value="Unassembled WGS sequence"/>
</dbReference>
<feature type="compositionally biased region" description="Basic residues" evidence="1">
    <location>
        <begin position="22"/>
        <end position="37"/>
    </location>
</feature>
<comment type="caution">
    <text evidence="2">The sequence shown here is derived from an EMBL/GenBank/DDBJ whole genome shotgun (WGS) entry which is preliminary data.</text>
</comment>
<proteinExistence type="predicted"/>
<dbReference type="EMBL" id="JPKZ01001740">
    <property type="protein sequence ID" value="KHN80463.1"/>
    <property type="molecule type" value="Genomic_DNA"/>
</dbReference>
<reference evidence="2 3" key="1">
    <citation type="submission" date="2014-11" db="EMBL/GenBank/DDBJ databases">
        <title>Genetic blueprint of the zoonotic pathogen Toxocara canis.</title>
        <authorList>
            <person name="Zhu X.-Q."/>
            <person name="Korhonen P.K."/>
            <person name="Cai H."/>
            <person name="Young N.D."/>
            <person name="Nejsum P."/>
            <person name="von Samson-Himmelstjerna G."/>
            <person name="Boag P.R."/>
            <person name="Tan P."/>
            <person name="Li Q."/>
            <person name="Min J."/>
            <person name="Yang Y."/>
            <person name="Wang X."/>
            <person name="Fang X."/>
            <person name="Hall R.S."/>
            <person name="Hofmann A."/>
            <person name="Sternberg P.W."/>
            <person name="Jex A.R."/>
            <person name="Gasser R.B."/>
        </authorList>
    </citation>
    <scope>NUCLEOTIDE SEQUENCE [LARGE SCALE GENOMIC DNA]</scope>
    <source>
        <strain evidence="2">PN_DK_2014</strain>
    </source>
</reference>
<protein>
    <submittedName>
        <fullName evidence="2">Uncharacterized protein</fullName>
    </submittedName>
</protein>
<gene>
    <name evidence="2" type="ORF">Tcan_09578</name>
</gene>
<evidence type="ECO:0000256" key="1">
    <source>
        <dbReference type="SAM" id="MobiDB-lite"/>
    </source>
</evidence>
<evidence type="ECO:0000313" key="3">
    <source>
        <dbReference type="Proteomes" id="UP000031036"/>
    </source>
</evidence>
<evidence type="ECO:0000313" key="2">
    <source>
        <dbReference type="EMBL" id="KHN80463.1"/>
    </source>
</evidence>